<dbReference type="AlphaFoldDB" id="A0A517LD95"/>
<organism evidence="1 2">
    <name type="scientific">Venturia effusa</name>
    <dbReference type="NCBI Taxonomy" id="50376"/>
    <lineage>
        <taxon>Eukaryota</taxon>
        <taxon>Fungi</taxon>
        <taxon>Dikarya</taxon>
        <taxon>Ascomycota</taxon>
        <taxon>Pezizomycotina</taxon>
        <taxon>Dothideomycetes</taxon>
        <taxon>Pleosporomycetidae</taxon>
        <taxon>Venturiales</taxon>
        <taxon>Venturiaceae</taxon>
        <taxon>Venturia</taxon>
    </lineage>
</organism>
<keyword evidence="2" id="KW-1185">Reference proteome</keyword>
<dbReference type="Proteomes" id="UP000316270">
    <property type="component" value="Chromosome 10"/>
</dbReference>
<dbReference type="SUPFAM" id="SSF54427">
    <property type="entry name" value="NTF2-like"/>
    <property type="match status" value="1"/>
</dbReference>
<reference evidence="1 2" key="1">
    <citation type="submission" date="2019-07" db="EMBL/GenBank/DDBJ databases">
        <title>Finished genome of Venturia effusa.</title>
        <authorList>
            <person name="Young C.A."/>
            <person name="Cox M.P."/>
            <person name="Ganley A.R.D."/>
            <person name="David W.J."/>
        </authorList>
    </citation>
    <scope>NUCLEOTIDE SEQUENCE [LARGE SCALE GENOMIC DNA]</scope>
    <source>
        <strain evidence="2">albino</strain>
    </source>
</reference>
<proteinExistence type="predicted"/>
<evidence type="ECO:0000313" key="1">
    <source>
        <dbReference type="EMBL" id="QDS73594.1"/>
    </source>
</evidence>
<dbReference type="OrthoDB" id="3468019at2759"/>
<dbReference type="STRING" id="50376.A0A517LD95"/>
<evidence type="ECO:0008006" key="3">
    <source>
        <dbReference type="Google" id="ProtNLM"/>
    </source>
</evidence>
<dbReference type="PANTHER" id="PTHR39401">
    <property type="entry name" value="SNOAL-LIKE DOMAIN-CONTAINING PROTEIN"/>
    <property type="match status" value="1"/>
</dbReference>
<evidence type="ECO:0000313" key="2">
    <source>
        <dbReference type="Proteomes" id="UP000316270"/>
    </source>
</evidence>
<dbReference type="PANTHER" id="PTHR39401:SF1">
    <property type="entry name" value="SNOAL-LIKE DOMAIN-CONTAINING PROTEIN"/>
    <property type="match status" value="1"/>
</dbReference>
<dbReference type="EMBL" id="CP042194">
    <property type="protein sequence ID" value="QDS73594.1"/>
    <property type="molecule type" value="Genomic_DNA"/>
</dbReference>
<name>A0A517LD95_9PEZI</name>
<dbReference type="InterPro" id="IPR032710">
    <property type="entry name" value="NTF2-like_dom_sf"/>
</dbReference>
<sequence>MSSYTSAYPSGTEFKASYKTFFEEFYRISDTPDAHDRYVEQFTEGATLIMASRVCKGSGEILALRHGMWDKIASRKHVPIKIFPFGADSDEVMLYGTVDYGLKEGGESRVDWAARAHLVEDCGKVKMDFYQVYLDTAAMAPKK</sequence>
<accession>A0A517LD95</accession>
<protein>
    <recommendedName>
        <fullName evidence="3">SnoaL-like domain-containing protein</fullName>
    </recommendedName>
</protein>
<gene>
    <name evidence="1" type="ORF">FKW77_001545</name>
</gene>